<dbReference type="EMBL" id="FTOR01000009">
    <property type="protein sequence ID" value="SIT30274.1"/>
    <property type="molecule type" value="Genomic_DNA"/>
</dbReference>
<reference evidence="2" key="1">
    <citation type="submission" date="2017-01" db="EMBL/GenBank/DDBJ databases">
        <authorList>
            <person name="Varghese N."/>
            <person name="Submissions S."/>
        </authorList>
    </citation>
    <scope>NUCLEOTIDE SEQUENCE [LARGE SCALE GENOMIC DNA]</scope>
    <source>
        <strain evidence="2">DSM 21054</strain>
    </source>
</reference>
<dbReference type="STRING" id="477680.SAMN05421788_109181"/>
<protein>
    <submittedName>
        <fullName evidence="1">Uncharacterized protein</fullName>
    </submittedName>
</protein>
<organism evidence="1 2">
    <name type="scientific">Filimonas lacunae</name>
    <dbReference type="NCBI Taxonomy" id="477680"/>
    <lineage>
        <taxon>Bacteria</taxon>
        <taxon>Pseudomonadati</taxon>
        <taxon>Bacteroidota</taxon>
        <taxon>Chitinophagia</taxon>
        <taxon>Chitinophagales</taxon>
        <taxon>Chitinophagaceae</taxon>
        <taxon>Filimonas</taxon>
    </lineage>
</organism>
<sequence length="275" mass="30731">MGIAAAVLLSSSCGKIYDVNGMDWQPDTPPSDSVFNREIQILNLGAHLPEGHVPADDEDPMFFSLEKFNSVAIGYRSTDRWDIAFSGYYRTEISANNGTKQGFGYGTSAIGGIAWLDAGFDEVTDIPDDSQFTYPGLSGLDDQGAFGKPGGHILYTFFGNQLRPDIMKDDNSADPAVQAKVDSYKHMMYCLSQELVNMFKDVYPLKPRTLIIKTAKGNFAKLETQSIYQDIMNPMDMHRGNDVHYPVYSFRYVIIPASERRFGFQITRPKLTVKL</sequence>
<dbReference type="Proteomes" id="UP000186917">
    <property type="component" value="Unassembled WGS sequence"/>
</dbReference>
<dbReference type="AlphaFoldDB" id="A0A1N7R5G2"/>
<keyword evidence="2" id="KW-1185">Reference proteome</keyword>
<proteinExistence type="predicted"/>
<name>A0A1N7R5G2_9BACT</name>
<evidence type="ECO:0000313" key="2">
    <source>
        <dbReference type="Proteomes" id="UP000186917"/>
    </source>
</evidence>
<accession>A0A1N7R5G2</accession>
<gene>
    <name evidence="1" type="ORF">SAMN05421788_109181</name>
</gene>
<evidence type="ECO:0000313" key="1">
    <source>
        <dbReference type="EMBL" id="SIT30274.1"/>
    </source>
</evidence>